<sequence length="562" mass="65306">MELTSHESNEEIKRFKLAMSRYHKKCLYRLRYPDLYKDNGTTKAKVRDRVFANQDYIHKNVHAPTFRKIEQLKGGITKPLELPWNFNFKTDEEDMVELATACEMRDAVFRPSFALDDKRSHIRFVSPGKVMYVPLMHNVISTPSLPGSYHVSVNRSFIRPNFTFVKDSGQAMKMWVLHMAGVDCQRSSIHFNPGFLNLRLLAPEMRDTIIRHLAKTFKKQQNLTTLTFEHAFLDSTDALRVLASAALGSGHTLQKLYLCNLFFPKSLPLQTEFDDFDVHDELEYDPVNQPVYSEEMKSEAWNKLFEKPLFDQMPPVAIDYHFRMALSSLSKLTVLMVNYSWLSKGNGLYLLQLECIRNASLRKLILVVTPSEDTNESRQAINDKAWALAVRMCPCLELHLLLFETAAFIDLKQVLVRSMPLISIHFSNTYLLEDVGKRKPWSFSYFARYLNSYFSYKLEVINITVRHPSCMVDSCLGKMIMKCELLRVFLYRGPVDKFDSVREIFDFLLRNNNMRIREIRFSVADDPCRPIGWTEAVNDIKDKYTTPLAVKGITMSIDIWKL</sequence>
<reference evidence="1" key="1">
    <citation type="journal article" date="2014" name="PLoS ONE">
        <title>Transcriptome-Based Identification of ABC Transporters in the Western Tarnished Plant Bug Lygus hesperus.</title>
        <authorList>
            <person name="Hull J.J."/>
            <person name="Chaney K."/>
            <person name="Geib S.M."/>
            <person name="Fabrick J.A."/>
            <person name="Brent C.S."/>
            <person name="Walsh D."/>
            <person name="Lavine L.C."/>
        </authorList>
    </citation>
    <scope>NUCLEOTIDE SEQUENCE</scope>
</reference>
<reference evidence="1" key="2">
    <citation type="submission" date="2014-07" db="EMBL/GenBank/DDBJ databases">
        <authorList>
            <person name="Hull J."/>
        </authorList>
    </citation>
    <scope>NUCLEOTIDE SEQUENCE</scope>
</reference>
<dbReference type="AlphaFoldDB" id="A0A0A9WHQ9"/>
<dbReference type="InterPro" id="IPR032675">
    <property type="entry name" value="LRR_dom_sf"/>
</dbReference>
<evidence type="ECO:0000313" key="2">
    <source>
        <dbReference type="EMBL" id="JAG59722.1"/>
    </source>
</evidence>
<name>A0A0A9WHQ9_LYGHE</name>
<gene>
    <name evidence="1" type="primary">HLA-DRB1</name>
    <name evidence="1" type="ORF">CM83_99077</name>
</gene>
<accession>A0A0A9WHQ9</accession>
<reference evidence="2" key="3">
    <citation type="submission" date="2014-09" db="EMBL/GenBank/DDBJ databases">
        <authorList>
            <person name="Magalhaes I.L.F."/>
            <person name="Oliveira U."/>
            <person name="Santos F.R."/>
            <person name="Vidigal T.H.D.A."/>
            <person name="Brescovit A.D."/>
            <person name="Santos A.J."/>
        </authorList>
    </citation>
    <scope>NUCLEOTIDE SEQUENCE</scope>
</reference>
<dbReference type="Gene3D" id="3.80.10.10">
    <property type="entry name" value="Ribonuclease Inhibitor"/>
    <property type="match status" value="1"/>
</dbReference>
<proteinExistence type="predicted"/>
<evidence type="ECO:0000313" key="1">
    <source>
        <dbReference type="EMBL" id="JAG06941.1"/>
    </source>
</evidence>
<dbReference type="SUPFAM" id="SSF52047">
    <property type="entry name" value="RNI-like"/>
    <property type="match status" value="1"/>
</dbReference>
<protein>
    <submittedName>
        <fullName evidence="1">HLA class II histocompatibility antigen, DRB1-11 beta chain</fullName>
    </submittedName>
</protein>
<dbReference type="EMBL" id="GBRD01006099">
    <property type="protein sequence ID" value="JAG59722.1"/>
    <property type="molecule type" value="Transcribed_RNA"/>
</dbReference>
<dbReference type="EMBL" id="GBHO01036663">
    <property type="protein sequence ID" value="JAG06941.1"/>
    <property type="molecule type" value="Transcribed_RNA"/>
</dbReference>
<organism evidence="1">
    <name type="scientific">Lygus hesperus</name>
    <name type="common">Western plant bug</name>
    <dbReference type="NCBI Taxonomy" id="30085"/>
    <lineage>
        <taxon>Eukaryota</taxon>
        <taxon>Metazoa</taxon>
        <taxon>Ecdysozoa</taxon>
        <taxon>Arthropoda</taxon>
        <taxon>Hexapoda</taxon>
        <taxon>Insecta</taxon>
        <taxon>Pterygota</taxon>
        <taxon>Neoptera</taxon>
        <taxon>Paraneoptera</taxon>
        <taxon>Hemiptera</taxon>
        <taxon>Heteroptera</taxon>
        <taxon>Panheteroptera</taxon>
        <taxon>Cimicomorpha</taxon>
        <taxon>Miridae</taxon>
        <taxon>Mirini</taxon>
        <taxon>Lygus</taxon>
    </lineage>
</organism>